<dbReference type="PROSITE" id="PS50048">
    <property type="entry name" value="ZN2_CY6_FUNGAL_2"/>
    <property type="match status" value="1"/>
</dbReference>
<dbReference type="InterPro" id="IPR007219">
    <property type="entry name" value="XnlR_reg_dom"/>
</dbReference>
<dbReference type="CDD" id="cd00067">
    <property type="entry name" value="GAL4"/>
    <property type="match status" value="1"/>
</dbReference>
<dbReference type="Pfam" id="PF04082">
    <property type="entry name" value="Fungal_trans"/>
    <property type="match status" value="1"/>
</dbReference>
<reference evidence="5 6" key="1">
    <citation type="journal article" date="2016" name="Mol. Biol. Evol.">
        <title>Comparative Genomics of Early-Diverging Mushroom-Forming Fungi Provides Insights into the Origins of Lignocellulose Decay Capabilities.</title>
        <authorList>
            <person name="Nagy L.G."/>
            <person name="Riley R."/>
            <person name="Tritt A."/>
            <person name="Adam C."/>
            <person name="Daum C."/>
            <person name="Floudas D."/>
            <person name="Sun H."/>
            <person name="Yadav J.S."/>
            <person name="Pangilinan J."/>
            <person name="Larsson K.H."/>
            <person name="Matsuura K."/>
            <person name="Barry K."/>
            <person name="Labutti K."/>
            <person name="Kuo R."/>
            <person name="Ohm R.A."/>
            <person name="Bhattacharya S.S."/>
            <person name="Shirouzu T."/>
            <person name="Yoshinaga Y."/>
            <person name="Martin F.M."/>
            <person name="Grigoriev I.V."/>
            <person name="Hibbett D.S."/>
        </authorList>
    </citation>
    <scope>NUCLEOTIDE SEQUENCE [LARGE SCALE GENOMIC DNA]</scope>
    <source>
        <strain evidence="5 6">HHB12733</strain>
    </source>
</reference>
<dbReference type="CDD" id="cd12148">
    <property type="entry name" value="fungal_TF_MHR"/>
    <property type="match status" value="1"/>
</dbReference>
<dbReference type="InParanoid" id="A0A165FIC1"/>
<protein>
    <recommendedName>
        <fullName evidence="4">Zn(2)-C6 fungal-type domain-containing protein</fullName>
    </recommendedName>
</protein>
<dbReference type="STRING" id="1353952.A0A165FIC1"/>
<dbReference type="Pfam" id="PF00172">
    <property type="entry name" value="Zn_clus"/>
    <property type="match status" value="1"/>
</dbReference>
<organism evidence="5 6">
    <name type="scientific">Calocera cornea HHB12733</name>
    <dbReference type="NCBI Taxonomy" id="1353952"/>
    <lineage>
        <taxon>Eukaryota</taxon>
        <taxon>Fungi</taxon>
        <taxon>Dikarya</taxon>
        <taxon>Basidiomycota</taxon>
        <taxon>Agaricomycotina</taxon>
        <taxon>Dacrymycetes</taxon>
        <taxon>Dacrymycetales</taxon>
        <taxon>Dacrymycetaceae</taxon>
        <taxon>Calocera</taxon>
    </lineage>
</organism>
<dbReference type="Gene3D" id="4.10.240.10">
    <property type="entry name" value="Zn(2)-C6 fungal-type DNA-binding domain"/>
    <property type="match status" value="1"/>
</dbReference>
<sequence length="818" mass="92130">MPANPTPPPAPAPAPAQPPAPEPRRRSRVHQKRQKACDACHRRKIKCDGTEGSGGTCSYCFKNRYECTYDHKPNKWPPAKAYVDGLEQRCAELERRVERLQRALDRALHRPRSPVDSSEDELDEEDHWAPREDGGPGARAGQDEDEHTQQALRTLTEGYEDLWLGNPAGMRVEEEPRLFHGQASHFQVVNLQMAEMGRGTLHKDKFFHLRVRPEFRLALPDVMDTVDLDHAGPEWPEPDLAWMLVDAFFERWNTAVPLLHKPTFVRQYSDPLMRKDHAWVSLAFGVFAVGAKYVDDPRACGPADAQGHHFDAGVKYWNEMRRVASPLIGPPSLLRLQALILFTDFLGGQPLFPSAGWALIGLALRYVQDAGMHVKKEWARRAKAQPFEYEMRKRVFWALYMMERTMALEMDRSFCMPEEDYDVDPLLELDDPALDLLQQGKENPSGFSLTINAWNTRMRLLQFASRKRDELYTLRHLAGSPDLHEREEKYLRSIPVRLESLQNGMHPDLVYKPDLDEPCFTTVASLYIQFRWVQLTLTRPFFPKYKRVSHPRIPLLAMSTSAAYDIIGVLDRLRVKGLLRGRVCEGSLAGFVSGTVLLMSMWEHKTSAGMEQVEMCCAALQALEDRWQFPGLLHDVLKSFAHVMERVLSGDCPHAEWQPTTMGVLTSCPCGQEACEHVAHMTHSLIETGSSTAATVATSNSAVASPTSVDYNRYSILFPGADQDPFTNPFSAGQTRSFFSAEEAPLPASQPMFGENGWVNDLNMDGSFFMDPQFNEWLGSMLVAAEESFPIDSAAAISDSDSAWLASMALNPSGQPPS</sequence>
<keyword evidence="2" id="KW-0539">Nucleus</keyword>
<feature type="domain" description="Zn(2)-C6 fungal-type" evidence="4">
    <location>
        <begin position="36"/>
        <end position="69"/>
    </location>
</feature>
<feature type="region of interest" description="Disordered" evidence="3">
    <location>
        <begin position="1"/>
        <end position="35"/>
    </location>
</feature>
<feature type="compositionally biased region" description="Basic residues" evidence="3">
    <location>
        <begin position="25"/>
        <end position="34"/>
    </location>
</feature>
<evidence type="ECO:0000256" key="3">
    <source>
        <dbReference type="SAM" id="MobiDB-lite"/>
    </source>
</evidence>
<evidence type="ECO:0000256" key="1">
    <source>
        <dbReference type="ARBA" id="ARBA00022723"/>
    </source>
</evidence>
<dbReference type="GO" id="GO:0008270">
    <property type="term" value="F:zinc ion binding"/>
    <property type="evidence" value="ECO:0007669"/>
    <property type="project" value="InterPro"/>
</dbReference>
<dbReference type="CDD" id="cd14686">
    <property type="entry name" value="bZIP"/>
    <property type="match status" value="1"/>
</dbReference>
<name>A0A165FIC1_9BASI</name>
<dbReference type="GO" id="GO:0006351">
    <property type="term" value="P:DNA-templated transcription"/>
    <property type="evidence" value="ECO:0007669"/>
    <property type="project" value="InterPro"/>
</dbReference>
<dbReference type="GO" id="GO:0000981">
    <property type="term" value="F:DNA-binding transcription factor activity, RNA polymerase II-specific"/>
    <property type="evidence" value="ECO:0007669"/>
    <property type="project" value="InterPro"/>
</dbReference>
<feature type="region of interest" description="Disordered" evidence="3">
    <location>
        <begin position="108"/>
        <end position="149"/>
    </location>
</feature>
<feature type="compositionally biased region" description="Acidic residues" evidence="3">
    <location>
        <begin position="117"/>
        <end position="126"/>
    </location>
</feature>
<dbReference type="SMART" id="SM00066">
    <property type="entry name" value="GAL4"/>
    <property type="match status" value="1"/>
</dbReference>
<proteinExistence type="predicted"/>
<dbReference type="InterPro" id="IPR001138">
    <property type="entry name" value="Zn2Cys6_DnaBD"/>
</dbReference>
<dbReference type="InterPro" id="IPR036864">
    <property type="entry name" value="Zn2-C6_fun-type_DNA-bd_sf"/>
</dbReference>
<dbReference type="Proteomes" id="UP000076842">
    <property type="component" value="Unassembled WGS sequence"/>
</dbReference>
<dbReference type="PANTHER" id="PTHR46910:SF38">
    <property type="entry name" value="ZN(2)-C6 FUNGAL-TYPE DOMAIN-CONTAINING PROTEIN"/>
    <property type="match status" value="1"/>
</dbReference>
<feature type="compositionally biased region" description="Pro residues" evidence="3">
    <location>
        <begin position="1"/>
        <end position="21"/>
    </location>
</feature>
<dbReference type="InterPro" id="IPR050987">
    <property type="entry name" value="AtrR-like"/>
</dbReference>
<dbReference type="SMART" id="SM00906">
    <property type="entry name" value="Fungal_trans"/>
    <property type="match status" value="1"/>
</dbReference>
<dbReference type="AlphaFoldDB" id="A0A165FIC1"/>
<dbReference type="SUPFAM" id="SSF57701">
    <property type="entry name" value="Zn2/Cys6 DNA-binding domain"/>
    <property type="match status" value="1"/>
</dbReference>
<accession>A0A165FIC1</accession>
<dbReference type="PROSITE" id="PS00463">
    <property type="entry name" value="ZN2_CY6_FUNGAL_1"/>
    <property type="match status" value="1"/>
</dbReference>
<evidence type="ECO:0000313" key="5">
    <source>
        <dbReference type="EMBL" id="KZT56791.1"/>
    </source>
</evidence>
<evidence type="ECO:0000256" key="2">
    <source>
        <dbReference type="ARBA" id="ARBA00023242"/>
    </source>
</evidence>
<dbReference type="GO" id="GO:0003677">
    <property type="term" value="F:DNA binding"/>
    <property type="evidence" value="ECO:0007669"/>
    <property type="project" value="InterPro"/>
</dbReference>
<evidence type="ECO:0000259" key="4">
    <source>
        <dbReference type="PROSITE" id="PS50048"/>
    </source>
</evidence>
<dbReference type="OrthoDB" id="4456959at2759"/>
<dbReference type="FunCoup" id="A0A165FIC1">
    <property type="interactions" value="24"/>
</dbReference>
<keyword evidence="6" id="KW-1185">Reference proteome</keyword>
<dbReference type="EMBL" id="KV423972">
    <property type="protein sequence ID" value="KZT56791.1"/>
    <property type="molecule type" value="Genomic_DNA"/>
</dbReference>
<keyword evidence="1" id="KW-0479">Metal-binding</keyword>
<evidence type="ECO:0000313" key="6">
    <source>
        <dbReference type="Proteomes" id="UP000076842"/>
    </source>
</evidence>
<dbReference type="PANTHER" id="PTHR46910">
    <property type="entry name" value="TRANSCRIPTION FACTOR PDR1"/>
    <property type="match status" value="1"/>
</dbReference>
<gene>
    <name evidence="5" type="ORF">CALCODRAFT_517897</name>
</gene>